<feature type="compositionally biased region" description="Polar residues" evidence="1">
    <location>
        <begin position="304"/>
        <end position="321"/>
    </location>
</feature>
<keyword evidence="4" id="KW-1185">Reference proteome</keyword>
<feature type="compositionally biased region" description="Low complexity" evidence="1">
    <location>
        <begin position="159"/>
        <end position="178"/>
    </location>
</feature>
<feature type="transmembrane region" description="Helical" evidence="2">
    <location>
        <begin position="202"/>
        <end position="224"/>
    </location>
</feature>
<feature type="region of interest" description="Disordered" evidence="1">
    <location>
        <begin position="545"/>
        <end position="655"/>
    </location>
</feature>
<evidence type="ECO:0000256" key="2">
    <source>
        <dbReference type="SAM" id="Phobius"/>
    </source>
</evidence>
<gene>
    <name evidence="3" type="ORF">BDQ12DRAFT_344312</name>
</gene>
<feature type="compositionally biased region" description="Low complexity" evidence="1">
    <location>
        <begin position="322"/>
        <end position="333"/>
    </location>
</feature>
<organism evidence="3 4">
    <name type="scientific">Crucibulum laeve</name>
    <dbReference type="NCBI Taxonomy" id="68775"/>
    <lineage>
        <taxon>Eukaryota</taxon>
        <taxon>Fungi</taxon>
        <taxon>Dikarya</taxon>
        <taxon>Basidiomycota</taxon>
        <taxon>Agaricomycotina</taxon>
        <taxon>Agaricomycetes</taxon>
        <taxon>Agaricomycetidae</taxon>
        <taxon>Agaricales</taxon>
        <taxon>Agaricineae</taxon>
        <taxon>Nidulariaceae</taxon>
        <taxon>Crucibulum</taxon>
    </lineage>
</organism>
<feature type="compositionally biased region" description="Polar residues" evidence="1">
    <location>
        <begin position="622"/>
        <end position="634"/>
    </location>
</feature>
<feature type="region of interest" description="Disordered" evidence="1">
    <location>
        <begin position="363"/>
        <end position="439"/>
    </location>
</feature>
<feature type="compositionally biased region" description="Low complexity" evidence="1">
    <location>
        <begin position="364"/>
        <end position="381"/>
    </location>
</feature>
<dbReference type="Proteomes" id="UP000308652">
    <property type="component" value="Unassembled WGS sequence"/>
</dbReference>
<evidence type="ECO:0000313" key="3">
    <source>
        <dbReference type="EMBL" id="TFK41884.1"/>
    </source>
</evidence>
<evidence type="ECO:0000256" key="1">
    <source>
        <dbReference type="SAM" id="MobiDB-lite"/>
    </source>
</evidence>
<keyword evidence="2" id="KW-1133">Transmembrane helix</keyword>
<feature type="region of interest" description="Disordered" evidence="1">
    <location>
        <begin position="1"/>
        <end position="52"/>
    </location>
</feature>
<dbReference type="AlphaFoldDB" id="A0A5C3M8W8"/>
<keyword evidence="2" id="KW-0472">Membrane</keyword>
<protein>
    <submittedName>
        <fullName evidence="3">Uncharacterized protein</fullName>
    </submittedName>
</protein>
<evidence type="ECO:0000313" key="4">
    <source>
        <dbReference type="Proteomes" id="UP000308652"/>
    </source>
</evidence>
<sequence>MAKTIPFASTDGAGSSKSSVRRSQRQAESTNRPRRKRCIAVPPNPRKRGPSAGLLSLLATIAASSSTVDGSPTPPPFLCPSLDTVNVPILQVDQPVIPVHPRIPRSANPSIPLRNIRRGVPDKFEQGDDGVWRKATAYTLYGSTVCPSCREPTNAVSSADDQMQSPADPQSSASSTPSYDIRDSLPQGWQPLEGSSEGRTTLILALSLSLAFFICFFIIGCLFWRKTIRRKRKDNKDVESRRRQRDVFTAEEEAKEIVEREAKIKQKIWARATARWKANARYSARQRRGKRAIASIRASQANHSTTSFEYSQSQDRLTTVQSSRSSSRCSSRRSSIDSLHEDGVADTTAGTLSVVDTEPLDVFPSISVNPPPSNSHASPPAYRQRHSIRPSDTDGLSNSPCDQTHHSPGLFASHVSSRRPSHSSIHPIPEPLNLRLDPEPYPSSLHAAHVATDDKTILARLADFASAPPGTDSSTTAESSAVQLSVPEWHDEELDDFHHASTSHNPIPRSRSCSPEPLFPLPPSKGKMVAPDFYEYPFTFEEMSALGPESEPSAPPFEEGISPINLPRLDDTTLIPSAPPLLDEDTPDSYPTAPEWNYPVHQHIDAEDAEKNAQPLHDSTADSEQQYITDTSDSLPPPPVQGPVSSDGIPPGYYP</sequence>
<reference evidence="3 4" key="1">
    <citation type="journal article" date="2019" name="Nat. Ecol. Evol.">
        <title>Megaphylogeny resolves global patterns of mushroom evolution.</title>
        <authorList>
            <person name="Varga T."/>
            <person name="Krizsan K."/>
            <person name="Foldi C."/>
            <person name="Dima B."/>
            <person name="Sanchez-Garcia M."/>
            <person name="Sanchez-Ramirez S."/>
            <person name="Szollosi G.J."/>
            <person name="Szarkandi J.G."/>
            <person name="Papp V."/>
            <person name="Albert L."/>
            <person name="Andreopoulos W."/>
            <person name="Angelini C."/>
            <person name="Antonin V."/>
            <person name="Barry K.W."/>
            <person name="Bougher N.L."/>
            <person name="Buchanan P."/>
            <person name="Buyck B."/>
            <person name="Bense V."/>
            <person name="Catcheside P."/>
            <person name="Chovatia M."/>
            <person name="Cooper J."/>
            <person name="Damon W."/>
            <person name="Desjardin D."/>
            <person name="Finy P."/>
            <person name="Geml J."/>
            <person name="Haridas S."/>
            <person name="Hughes K."/>
            <person name="Justo A."/>
            <person name="Karasinski D."/>
            <person name="Kautmanova I."/>
            <person name="Kiss B."/>
            <person name="Kocsube S."/>
            <person name="Kotiranta H."/>
            <person name="LaButti K.M."/>
            <person name="Lechner B.E."/>
            <person name="Liimatainen K."/>
            <person name="Lipzen A."/>
            <person name="Lukacs Z."/>
            <person name="Mihaltcheva S."/>
            <person name="Morgado L.N."/>
            <person name="Niskanen T."/>
            <person name="Noordeloos M.E."/>
            <person name="Ohm R.A."/>
            <person name="Ortiz-Santana B."/>
            <person name="Ovrebo C."/>
            <person name="Racz N."/>
            <person name="Riley R."/>
            <person name="Savchenko A."/>
            <person name="Shiryaev A."/>
            <person name="Soop K."/>
            <person name="Spirin V."/>
            <person name="Szebenyi C."/>
            <person name="Tomsovsky M."/>
            <person name="Tulloss R.E."/>
            <person name="Uehling J."/>
            <person name="Grigoriev I.V."/>
            <person name="Vagvolgyi C."/>
            <person name="Papp T."/>
            <person name="Martin F.M."/>
            <person name="Miettinen O."/>
            <person name="Hibbett D.S."/>
            <person name="Nagy L.G."/>
        </authorList>
    </citation>
    <scope>NUCLEOTIDE SEQUENCE [LARGE SCALE GENOMIC DNA]</scope>
    <source>
        <strain evidence="3 4">CBS 166.37</strain>
    </source>
</reference>
<accession>A0A5C3M8W8</accession>
<feature type="compositionally biased region" description="Low complexity" evidence="1">
    <location>
        <begin position="548"/>
        <end position="559"/>
    </location>
</feature>
<feature type="compositionally biased region" description="Basic and acidic residues" evidence="1">
    <location>
        <begin position="602"/>
        <end position="611"/>
    </location>
</feature>
<proteinExistence type="predicted"/>
<name>A0A5C3M8W8_9AGAR</name>
<keyword evidence="2" id="KW-0812">Transmembrane</keyword>
<feature type="region of interest" description="Disordered" evidence="1">
    <location>
        <begin position="304"/>
        <end position="342"/>
    </location>
</feature>
<dbReference type="EMBL" id="ML213593">
    <property type="protein sequence ID" value="TFK41884.1"/>
    <property type="molecule type" value="Genomic_DNA"/>
</dbReference>
<dbReference type="OrthoDB" id="2756128at2759"/>
<feature type="region of interest" description="Disordered" evidence="1">
    <location>
        <begin position="152"/>
        <end position="192"/>
    </location>
</feature>